<keyword evidence="2" id="KW-0812">Transmembrane</keyword>
<sequence length="678" mass="71728">MDSESHVPPENHELNVGDHPRSGEEAGEQGNDSSSLFANAPQEKIISPGETRTMGSLENRKQFAALAIALITPFVATGYLAFCYMVLTRDVPVNLGPLVNTSPENLSTIKSGITTVTIIVVLIALLPLKSLIGDITSEEFFRTLRRHPDGVPLSSLNGISTPSFGKLEAFKAIWYDRTSWYYAVILVTSFLVVATSSLAPSALTVNVVPIDGPLQAFAVGSIGPSSIFNTSTGTIGIQTQSQFADNTPQSSGIAWAETLVGMNYSFSQPTSASSGSQSYIVPVPKSLSPSTLARYLSDVAVLNPSCSFQQSNITEVVTLNTSAPGGFVYVGLSGGLKVPVANSDFTPTTTQNMTLNMQSYLNPLVGSGVSNSASGSLPTDGSVIWRLGQCSSGCIPQAFLTPISYNLDGLPKVQFNVNGTIWEAVYLVCTPGTTIETREVRSIGDGQLTVTPPPPSGPGYTRQRNLDLGQMNLLLSGTFIGTDGSVQGGGAGPQFVPTSFDLGSKLQASLFFGMATVNEFNGTEASPSPVPASGSVVLTPLPAENITQAYVQIMSSAVKFYMNAGAIGTAYVPGREARNVLIFQSSKEYIAASTALFAILSVLVVGAQWRRGKMETYNFVGVAVAMESSNVQEDVRRAKMEIGDDGKVATRDDDVVKRLGNKKVVLLRTANGIGLQLY</sequence>
<dbReference type="AlphaFoldDB" id="A0A0C3EY10"/>
<keyword evidence="2" id="KW-0472">Membrane</keyword>
<keyword evidence="4" id="KW-1185">Reference proteome</keyword>
<proteinExistence type="predicted"/>
<reference evidence="4" key="2">
    <citation type="submission" date="2015-01" db="EMBL/GenBank/DDBJ databases">
        <title>Evolutionary Origins and Diversification of the Mycorrhizal Mutualists.</title>
        <authorList>
            <consortium name="DOE Joint Genome Institute"/>
            <consortium name="Mycorrhizal Genomics Consortium"/>
            <person name="Kohler A."/>
            <person name="Kuo A."/>
            <person name="Nagy L.G."/>
            <person name="Floudas D."/>
            <person name="Copeland A."/>
            <person name="Barry K.W."/>
            <person name="Cichocki N."/>
            <person name="Veneault-Fourrey C."/>
            <person name="LaButti K."/>
            <person name="Lindquist E.A."/>
            <person name="Lipzen A."/>
            <person name="Lundell T."/>
            <person name="Morin E."/>
            <person name="Murat C."/>
            <person name="Riley R."/>
            <person name="Ohm R."/>
            <person name="Sun H."/>
            <person name="Tunlid A."/>
            <person name="Henrissat B."/>
            <person name="Grigoriev I.V."/>
            <person name="Hibbett D.S."/>
            <person name="Martin F."/>
        </authorList>
    </citation>
    <scope>NUCLEOTIDE SEQUENCE [LARGE SCALE GENOMIC DNA]</scope>
    <source>
        <strain evidence="4">F 1598</strain>
    </source>
</reference>
<gene>
    <name evidence="3" type="ORF">PILCRDRAFT_829523</name>
</gene>
<dbReference type="HOGENOM" id="CLU_031556_0_0_1"/>
<feature type="region of interest" description="Disordered" evidence="1">
    <location>
        <begin position="1"/>
        <end position="35"/>
    </location>
</feature>
<dbReference type="InParanoid" id="A0A0C3EY10"/>
<evidence type="ECO:0000313" key="4">
    <source>
        <dbReference type="Proteomes" id="UP000054166"/>
    </source>
</evidence>
<dbReference type="EMBL" id="KN833104">
    <property type="protein sequence ID" value="KIM72859.1"/>
    <property type="molecule type" value="Genomic_DNA"/>
</dbReference>
<dbReference type="Proteomes" id="UP000054166">
    <property type="component" value="Unassembled WGS sequence"/>
</dbReference>
<dbReference type="STRING" id="765440.A0A0C3EY10"/>
<keyword evidence="2" id="KW-1133">Transmembrane helix</keyword>
<organism evidence="3 4">
    <name type="scientific">Piloderma croceum (strain F 1598)</name>
    <dbReference type="NCBI Taxonomy" id="765440"/>
    <lineage>
        <taxon>Eukaryota</taxon>
        <taxon>Fungi</taxon>
        <taxon>Dikarya</taxon>
        <taxon>Basidiomycota</taxon>
        <taxon>Agaricomycotina</taxon>
        <taxon>Agaricomycetes</taxon>
        <taxon>Agaricomycetidae</taxon>
        <taxon>Atheliales</taxon>
        <taxon>Atheliaceae</taxon>
        <taxon>Piloderma</taxon>
    </lineage>
</organism>
<feature type="transmembrane region" description="Helical" evidence="2">
    <location>
        <begin position="589"/>
        <end position="609"/>
    </location>
</feature>
<name>A0A0C3EY10_PILCF</name>
<protein>
    <submittedName>
        <fullName evidence="3">Uncharacterized protein</fullName>
    </submittedName>
</protein>
<feature type="transmembrane region" description="Helical" evidence="2">
    <location>
        <begin position="180"/>
        <end position="199"/>
    </location>
</feature>
<evidence type="ECO:0000313" key="3">
    <source>
        <dbReference type="EMBL" id="KIM72859.1"/>
    </source>
</evidence>
<feature type="transmembrane region" description="Helical" evidence="2">
    <location>
        <begin position="107"/>
        <end position="128"/>
    </location>
</feature>
<dbReference type="OrthoDB" id="2646225at2759"/>
<reference evidence="3 4" key="1">
    <citation type="submission" date="2014-04" db="EMBL/GenBank/DDBJ databases">
        <authorList>
            <consortium name="DOE Joint Genome Institute"/>
            <person name="Kuo A."/>
            <person name="Tarkka M."/>
            <person name="Buscot F."/>
            <person name="Kohler A."/>
            <person name="Nagy L.G."/>
            <person name="Floudas D."/>
            <person name="Copeland A."/>
            <person name="Barry K.W."/>
            <person name="Cichocki N."/>
            <person name="Veneault-Fourrey C."/>
            <person name="LaButti K."/>
            <person name="Lindquist E.A."/>
            <person name="Lipzen A."/>
            <person name="Lundell T."/>
            <person name="Morin E."/>
            <person name="Murat C."/>
            <person name="Sun H."/>
            <person name="Tunlid A."/>
            <person name="Henrissat B."/>
            <person name="Grigoriev I.V."/>
            <person name="Hibbett D.S."/>
            <person name="Martin F."/>
            <person name="Nordberg H.P."/>
            <person name="Cantor M.N."/>
            <person name="Hua S.X."/>
        </authorList>
    </citation>
    <scope>NUCLEOTIDE SEQUENCE [LARGE SCALE GENOMIC DNA]</scope>
    <source>
        <strain evidence="3 4">F 1598</strain>
    </source>
</reference>
<evidence type="ECO:0000256" key="2">
    <source>
        <dbReference type="SAM" id="Phobius"/>
    </source>
</evidence>
<feature type="transmembrane region" description="Helical" evidence="2">
    <location>
        <begin position="63"/>
        <end position="87"/>
    </location>
</feature>
<evidence type="ECO:0000256" key="1">
    <source>
        <dbReference type="SAM" id="MobiDB-lite"/>
    </source>
</evidence>
<accession>A0A0C3EY10</accession>
<feature type="compositionally biased region" description="Basic and acidic residues" evidence="1">
    <location>
        <begin position="1"/>
        <end position="24"/>
    </location>
</feature>